<evidence type="ECO:0000256" key="1">
    <source>
        <dbReference type="PROSITE-ProRule" id="PRU00191"/>
    </source>
</evidence>
<dbReference type="EMBL" id="JABWUV010000005">
    <property type="protein sequence ID" value="KAF6355139.1"/>
    <property type="molecule type" value="Genomic_DNA"/>
</dbReference>
<gene>
    <name evidence="3" type="ORF">mMyoMyo1_011338</name>
</gene>
<evidence type="ECO:0000313" key="3">
    <source>
        <dbReference type="EMBL" id="KAF6355139.1"/>
    </source>
</evidence>
<reference evidence="3 4" key="1">
    <citation type="journal article" date="2020" name="Nature">
        <title>Six reference-quality genomes reveal evolution of bat adaptations.</title>
        <authorList>
            <person name="Jebb D."/>
            <person name="Huang Z."/>
            <person name="Pippel M."/>
            <person name="Hughes G.M."/>
            <person name="Lavrichenko K."/>
            <person name="Devanna P."/>
            <person name="Winkler S."/>
            <person name="Jermiin L.S."/>
            <person name="Skirmuntt E.C."/>
            <person name="Katzourakis A."/>
            <person name="Burkitt-Gray L."/>
            <person name="Ray D.A."/>
            <person name="Sullivan K.A.M."/>
            <person name="Roscito J.G."/>
            <person name="Kirilenko B.M."/>
            <person name="Davalos L.M."/>
            <person name="Corthals A.P."/>
            <person name="Power M.L."/>
            <person name="Jones G."/>
            <person name="Ransome R.D."/>
            <person name="Dechmann D.K.N."/>
            <person name="Locatelli A.G."/>
            <person name="Puechmaille S.J."/>
            <person name="Fedrigo O."/>
            <person name="Jarvis E.D."/>
            <person name="Hiller M."/>
            <person name="Vernes S.C."/>
            <person name="Myers E.W."/>
            <person name="Teeling E.C."/>
        </authorList>
    </citation>
    <scope>NUCLEOTIDE SEQUENCE [LARGE SCALE GENOMIC DNA]</scope>
    <source>
        <strain evidence="3">MMyoMyo1</strain>
        <tissue evidence="3">Flight muscle</tissue>
    </source>
</reference>
<name>A0A7J7XZS8_MYOMY</name>
<feature type="domain" description="SH2" evidence="2">
    <location>
        <begin position="8"/>
        <end position="102"/>
    </location>
</feature>
<dbReference type="Gene3D" id="3.30.505.10">
    <property type="entry name" value="SH2 domain"/>
    <property type="match status" value="1"/>
</dbReference>
<dbReference type="AlphaFoldDB" id="A0A7J7XZS8"/>
<dbReference type="PROSITE" id="PS50001">
    <property type="entry name" value="SH2"/>
    <property type="match status" value="1"/>
</dbReference>
<dbReference type="SUPFAM" id="SSF55550">
    <property type="entry name" value="SH2 domain"/>
    <property type="match status" value="1"/>
</dbReference>
<protein>
    <recommendedName>
        <fullName evidence="2">SH2 domain-containing protein</fullName>
    </recommendedName>
</protein>
<dbReference type="Pfam" id="PF00017">
    <property type="entry name" value="SH2"/>
    <property type="match status" value="1"/>
</dbReference>
<accession>A0A7J7XZS8</accession>
<evidence type="ECO:0000313" key="4">
    <source>
        <dbReference type="Proteomes" id="UP000527355"/>
    </source>
</evidence>
<dbReference type="Proteomes" id="UP000527355">
    <property type="component" value="Unassembled WGS sequence"/>
</dbReference>
<keyword evidence="4" id="KW-1185">Reference proteome</keyword>
<dbReference type="SMART" id="SM00252">
    <property type="entry name" value="SH2"/>
    <property type="match status" value="1"/>
</dbReference>
<dbReference type="InterPro" id="IPR036860">
    <property type="entry name" value="SH2_dom_sf"/>
</dbReference>
<dbReference type="PRINTS" id="PR00678">
    <property type="entry name" value="PI3KINASEP85"/>
</dbReference>
<organism evidence="3 4">
    <name type="scientific">Myotis myotis</name>
    <name type="common">Greater mouse-eared bat</name>
    <name type="synonym">Vespertilio myotis</name>
    <dbReference type="NCBI Taxonomy" id="51298"/>
    <lineage>
        <taxon>Eukaryota</taxon>
        <taxon>Metazoa</taxon>
        <taxon>Chordata</taxon>
        <taxon>Craniata</taxon>
        <taxon>Vertebrata</taxon>
        <taxon>Euteleostomi</taxon>
        <taxon>Mammalia</taxon>
        <taxon>Eutheria</taxon>
        <taxon>Laurasiatheria</taxon>
        <taxon>Chiroptera</taxon>
        <taxon>Yangochiroptera</taxon>
        <taxon>Vespertilionidae</taxon>
        <taxon>Myotis</taxon>
    </lineage>
</organism>
<evidence type="ECO:0000259" key="2">
    <source>
        <dbReference type="PROSITE" id="PS50001"/>
    </source>
</evidence>
<dbReference type="VEuPathDB" id="HostDB:GeneID_118657573"/>
<dbReference type="InterPro" id="IPR000980">
    <property type="entry name" value="SH2"/>
</dbReference>
<dbReference type="PRINTS" id="PR00401">
    <property type="entry name" value="SH2DOMAIN"/>
</dbReference>
<sequence>MHLEERTWYVGKIHRPQAEEMLKGKRDGTVLIPESSQRGCCACSVAVDGDTKHHVTYRTATGLGSVEPYDLYGSLEELVLHDQHTSLLQHNDALTVTLAYLVRDLPPPPPPHRLIQSRTPSFCLSVSLLCESFSVSISHLLSLSLFLSLFLSPFLSSLSPLVSVPLSLC</sequence>
<keyword evidence="1" id="KW-0727">SH2 domain</keyword>
<proteinExistence type="predicted"/>
<comment type="caution">
    <text evidence="3">The sequence shown here is derived from an EMBL/GenBank/DDBJ whole genome shotgun (WGS) entry which is preliminary data.</text>
</comment>